<keyword evidence="2 7" id="KW-0813">Transport</keyword>
<dbReference type="Gene3D" id="2.60.40.1120">
    <property type="entry name" value="Carboxypeptidase-like, regulatory domain"/>
    <property type="match status" value="1"/>
</dbReference>
<evidence type="ECO:0000256" key="3">
    <source>
        <dbReference type="ARBA" id="ARBA00022452"/>
    </source>
</evidence>
<dbReference type="Gene3D" id="2.170.130.10">
    <property type="entry name" value="TonB-dependent receptor, plug domain"/>
    <property type="match status" value="1"/>
</dbReference>
<dbReference type="NCBIfam" id="TIGR04057">
    <property type="entry name" value="SusC_RagA_signa"/>
    <property type="match status" value="1"/>
</dbReference>
<dbReference type="STRING" id="1285928.SAMN04487894_114103"/>
<dbReference type="GO" id="GO:0009279">
    <property type="term" value="C:cell outer membrane"/>
    <property type="evidence" value="ECO:0007669"/>
    <property type="project" value="UniProtKB-SubCell"/>
</dbReference>
<evidence type="ECO:0000256" key="7">
    <source>
        <dbReference type="PROSITE-ProRule" id="PRU01360"/>
    </source>
</evidence>
<evidence type="ECO:0000313" key="9">
    <source>
        <dbReference type="EMBL" id="SDD84250.1"/>
    </source>
</evidence>
<feature type="domain" description="TonB-dependent receptor plug" evidence="8">
    <location>
        <begin position="123"/>
        <end position="247"/>
    </location>
</feature>
<dbReference type="SUPFAM" id="SSF56935">
    <property type="entry name" value="Porins"/>
    <property type="match status" value="1"/>
</dbReference>
<gene>
    <name evidence="9" type="ORF">SAMN04487894_114103</name>
</gene>
<evidence type="ECO:0000256" key="5">
    <source>
        <dbReference type="ARBA" id="ARBA00023136"/>
    </source>
</evidence>
<evidence type="ECO:0000256" key="4">
    <source>
        <dbReference type="ARBA" id="ARBA00022692"/>
    </source>
</evidence>
<sequence>MKKSYFIQSILVVWAIVFLLSPLPLWANADGFTVTGVVRDDNGPLAGVTIAEKGTAAAVITAANGSYSLNVKDGNAILIFSAVGYVTQEVAVGKRHQLNLVLSSSTKELSGVVVTALGISRQKKSLGYSVGEISGQDMNRVAQENILNAVAGKVAGVTVSQTGGTGSSVSMVIRGATSLNNDNQPLFVVDGVPVANTLNNITEVGADNRVDFGNAISSINPDDIANVTILKGPSAAALYGSRAGNGVVLITTKNGTHVNKLTVAVTSGVVFDKPYKFLRWQTKYGSGQFSAIPVELSGNPLTDPFGGLIMENVNGGGGGELDKGYMAVQWNSPVGADGKRVPLPLVSHPDNVKNFVQTGVTTENAISVSNNTQGMNYRISYSNMTNKGIIPHSDLYRNTISINSVMRLNSKLQLSTNIDLSRNNSNNRPASERGTNPLQWAYNVSPHIDIMELKDYWMPGQEGLQQRTQYNGVFNNPWFLAAEVKNSFVRDRLFGNVKANWQLTKEISLMARYGLDTYNEQREIKVSNSYTSDPRGAYGLIHIKSFESNADFLANYKKRFDDFDFSLSLGGNTRYETGSNLRNATKRGTGLIVPGVYTVQNILPAYLDYSSYTYKRGMNSLYSMLSFGYRDFAYLDVTGRNDWSSTLPDAQSYFYPSASLSLLVHEMAGIRSDMINMLKLRGGIAQVGNDAGPYQLLSVLSNAGTWNDVPRLSTPNVLLNSNLKPEIATSYEAGIDIALLKNRLNFSGTYYVVDNKNQIFTTQLPSSSGYSYKNINAGLLRSRGLELSLGGTPVKTTNTRWDINLNFSRNRTRIMELANEMPYFVFWQEANGGAWTYVGEDIGDIYGPKVRVVEDKSSQYYGYPLLEFSDGGAKWSAIEAQNTKNKIGNFNPKFIMGLQTSVTWKNLTLNLTLDWRNGGQFVSQTYRYGMEDGKAATQFDQFFDAGTLSGKELRDYLVAHADQWIKVNGNWFPRVGWPTPEHTSYPFEYSGIRLPYGGLFIPGVYATGYDSDGNPTGYIENLGENVLGVDPNNPNKTLPVPYAASNPWEFIQPSLFPASYLKLREVSLTYALPSKMIQRLKMQNLSLTVYSRNIMLWTAAKIGVDPENAFQPGTNIQGGTQFKQGIERYNVTPWVIPFGIRLNVTF</sequence>
<dbReference type="InterPro" id="IPR023997">
    <property type="entry name" value="TonB-dep_OMP_SusC/RagA_CS"/>
</dbReference>
<dbReference type="Pfam" id="PF13715">
    <property type="entry name" value="CarbopepD_reg_2"/>
    <property type="match status" value="1"/>
</dbReference>
<keyword evidence="10" id="KW-1185">Reference proteome</keyword>
<dbReference type="Pfam" id="PF07715">
    <property type="entry name" value="Plug"/>
    <property type="match status" value="1"/>
</dbReference>
<dbReference type="EMBL" id="FMZO01000014">
    <property type="protein sequence ID" value="SDD84250.1"/>
    <property type="molecule type" value="Genomic_DNA"/>
</dbReference>
<evidence type="ECO:0000256" key="1">
    <source>
        <dbReference type="ARBA" id="ARBA00004571"/>
    </source>
</evidence>
<dbReference type="InterPro" id="IPR037066">
    <property type="entry name" value="Plug_dom_sf"/>
</dbReference>
<dbReference type="SUPFAM" id="SSF49464">
    <property type="entry name" value="Carboxypeptidase regulatory domain-like"/>
    <property type="match status" value="1"/>
</dbReference>
<dbReference type="InterPro" id="IPR023996">
    <property type="entry name" value="TonB-dep_OMP_SusC/RagA"/>
</dbReference>
<dbReference type="InterPro" id="IPR039426">
    <property type="entry name" value="TonB-dep_rcpt-like"/>
</dbReference>
<comment type="similarity">
    <text evidence="7">Belongs to the TonB-dependent receptor family.</text>
</comment>
<name>A0A1G6Y1N7_NIADE</name>
<proteinExistence type="inferred from homology"/>
<dbReference type="InterPro" id="IPR012910">
    <property type="entry name" value="Plug_dom"/>
</dbReference>
<dbReference type="Proteomes" id="UP000198757">
    <property type="component" value="Unassembled WGS sequence"/>
</dbReference>
<dbReference type="Gene3D" id="2.40.170.20">
    <property type="entry name" value="TonB-dependent receptor, beta-barrel domain"/>
    <property type="match status" value="1"/>
</dbReference>
<evidence type="ECO:0000256" key="6">
    <source>
        <dbReference type="ARBA" id="ARBA00023237"/>
    </source>
</evidence>
<dbReference type="PROSITE" id="PS52016">
    <property type="entry name" value="TONB_DEPENDENT_REC_3"/>
    <property type="match status" value="1"/>
</dbReference>
<evidence type="ECO:0000313" key="10">
    <source>
        <dbReference type="Proteomes" id="UP000198757"/>
    </source>
</evidence>
<keyword evidence="6 7" id="KW-0998">Cell outer membrane</keyword>
<dbReference type="RefSeq" id="WP_090392076.1">
    <property type="nucleotide sequence ID" value="NZ_FMZO01000014.1"/>
</dbReference>
<keyword evidence="3 7" id="KW-1134">Transmembrane beta strand</keyword>
<protein>
    <submittedName>
        <fullName evidence="9">TonB-linked outer membrane protein, SusC/RagA family</fullName>
    </submittedName>
</protein>
<dbReference type="OrthoDB" id="9768177at2"/>
<evidence type="ECO:0000259" key="8">
    <source>
        <dbReference type="Pfam" id="PF07715"/>
    </source>
</evidence>
<dbReference type="InterPro" id="IPR036942">
    <property type="entry name" value="Beta-barrel_TonB_sf"/>
</dbReference>
<dbReference type="AlphaFoldDB" id="A0A1G6Y1N7"/>
<evidence type="ECO:0000256" key="2">
    <source>
        <dbReference type="ARBA" id="ARBA00022448"/>
    </source>
</evidence>
<accession>A0A1G6Y1N7</accession>
<keyword evidence="4 7" id="KW-0812">Transmembrane</keyword>
<dbReference type="InterPro" id="IPR008969">
    <property type="entry name" value="CarboxyPept-like_regulatory"/>
</dbReference>
<reference evidence="10" key="1">
    <citation type="submission" date="2016-10" db="EMBL/GenBank/DDBJ databases">
        <authorList>
            <person name="Varghese N."/>
            <person name="Submissions S."/>
        </authorList>
    </citation>
    <scope>NUCLEOTIDE SEQUENCE [LARGE SCALE GENOMIC DNA]</scope>
    <source>
        <strain evidence="10">DSM 25811 / CCM 8410 / LMG 26954 / E90</strain>
    </source>
</reference>
<organism evidence="9 10">
    <name type="scientific">Niabella drilacis (strain DSM 25811 / CCM 8410 / CCUG 62505 / LMG 26954 / E90)</name>
    <dbReference type="NCBI Taxonomy" id="1285928"/>
    <lineage>
        <taxon>Bacteria</taxon>
        <taxon>Pseudomonadati</taxon>
        <taxon>Bacteroidota</taxon>
        <taxon>Chitinophagia</taxon>
        <taxon>Chitinophagales</taxon>
        <taxon>Chitinophagaceae</taxon>
        <taxon>Niabella</taxon>
    </lineage>
</organism>
<comment type="subcellular location">
    <subcellularLocation>
        <location evidence="1 7">Cell outer membrane</location>
        <topology evidence="1 7">Multi-pass membrane protein</topology>
    </subcellularLocation>
</comment>
<keyword evidence="5 7" id="KW-0472">Membrane</keyword>
<dbReference type="NCBIfam" id="TIGR04056">
    <property type="entry name" value="OMP_RagA_SusC"/>
    <property type="match status" value="1"/>
</dbReference>